<reference evidence="1 2" key="1">
    <citation type="submission" date="2011-10" db="EMBL/GenBank/DDBJ databases">
        <title>The Improved High-Quality Draft genome of Leptonema illini DSM 21528.</title>
        <authorList>
            <consortium name="US DOE Joint Genome Institute (JGI-PGF)"/>
            <person name="Lucas S."/>
            <person name="Copeland A."/>
            <person name="Lapidus A."/>
            <person name="Glavina del Rio T."/>
            <person name="Dalin E."/>
            <person name="Tice H."/>
            <person name="Bruce D."/>
            <person name="Goodwin L."/>
            <person name="Pitluck S."/>
            <person name="Peters L."/>
            <person name="Mikhailova N."/>
            <person name="Held B."/>
            <person name="Kyrpides N."/>
            <person name="Mavromatis K."/>
            <person name="Ivanova N."/>
            <person name="Markowitz V."/>
            <person name="Cheng J.-F."/>
            <person name="Hugenholtz P."/>
            <person name="Woyke T."/>
            <person name="Wu D."/>
            <person name="Gronow S."/>
            <person name="Wellnitz S."/>
            <person name="Brambilla E.-M."/>
            <person name="Klenk H.-P."/>
            <person name="Eisen J.A."/>
        </authorList>
    </citation>
    <scope>NUCLEOTIDE SEQUENCE [LARGE SCALE GENOMIC DNA]</scope>
    <source>
        <strain evidence="1 2">DSM 21528</strain>
    </source>
</reference>
<accession>H2CKN9</accession>
<sequence length="231" mass="26014">MKQYMSYTISCCAILTIWSSSIFPEQFAPGSDDIDEQQILRQIESEIGLNKEISKESNPDPKEETTGVKAQEETAFIITVLSGEGKQEVSGLTYFYQDSLHLRDASGEGVRQIRISDIRTLRIRSWIPTMAIETKKNEYTVLFMPHECTVELSASSVVNGIIDGENWIQIIIRDNGEKKPIPLSYHIPIKAPSREEALALAKKQTGIPEGQYTNIVFKETRINEVSSSNKQ</sequence>
<dbReference type="HOGENOM" id="CLU_1198575_0_0_12"/>
<dbReference type="Proteomes" id="UP000005737">
    <property type="component" value="Unassembled WGS sequence"/>
</dbReference>
<name>H2CKN9_9LEPT</name>
<organism evidence="1 2">
    <name type="scientific">Leptonema illini DSM 21528</name>
    <dbReference type="NCBI Taxonomy" id="929563"/>
    <lineage>
        <taxon>Bacteria</taxon>
        <taxon>Pseudomonadati</taxon>
        <taxon>Spirochaetota</taxon>
        <taxon>Spirochaetia</taxon>
        <taxon>Leptospirales</taxon>
        <taxon>Leptospiraceae</taxon>
        <taxon>Leptonema</taxon>
    </lineage>
</organism>
<dbReference type="EMBL" id="JH597773">
    <property type="protein sequence ID" value="EHQ05094.1"/>
    <property type="molecule type" value="Genomic_DNA"/>
</dbReference>
<gene>
    <name evidence="1" type="ORF">Lepil_0388</name>
</gene>
<evidence type="ECO:0000313" key="2">
    <source>
        <dbReference type="Proteomes" id="UP000005737"/>
    </source>
</evidence>
<dbReference type="AlphaFoldDB" id="H2CKN9"/>
<keyword evidence="2" id="KW-1185">Reference proteome</keyword>
<dbReference type="STRING" id="183.GCA_002009735_00370"/>
<protein>
    <submittedName>
        <fullName evidence="1">Uncharacterized protein</fullName>
    </submittedName>
</protein>
<proteinExistence type="predicted"/>
<evidence type="ECO:0000313" key="1">
    <source>
        <dbReference type="EMBL" id="EHQ05094.1"/>
    </source>
</evidence>